<dbReference type="Gene3D" id="3.40.50.10890">
    <property type="match status" value="1"/>
</dbReference>
<keyword evidence="5" id="KW-0539">Nucleus</keyword>
<dbReference type="GO" id="GO:0034472">
    <property type="term" value="P:snRNA 3'-end processing"/>
    <property type="evidence" value="ECO:0007669"/>
    <property type="project" value="TreeGrafter"/>
</dbReference>
<evidence type="ECO:0000256" key="3">
    <source>
        <dbReference type="ARBA" id="ARBA00006861"/>
    </source>
</evidence>
<dbReference type="AlphaFoldDB" id="A0AAE0EU09"/>
<dbReference type="InterPro" id="IPR022712">
    <property type="entry name" value="Beta_Casp"/>
</dbReference>
<comment type="subcellular location">
    <subcellularLocation>
        <location evidence="2">Cytoplasm</location>
    </subcellularLocation>
    <subcellularLocation>
        <location evidence="1">Nucleus</location>
    </subcellularLocation>
</comment>
<dbReference type="InterPro" id="IPR036866">
    <property type="entry name" value="RibonucZ/Hydroxyglut_hydro"/>
</dbReference>
<dbReference type="SMART" id="SM01027">
    <property type="entry name" value="Beta-Casp"/>
    <property type="match status" value="1"/>
</dbReference>
<dbReference type="InterPro" id="IPR001279">
    <property type="entry name" value="Metallo-B-lactamas"/>
</dbReference>
<dbReference type="Proteomes" id="UP001190700">
    <property type="component" value="Unassembled WGS sequence"/>
</dbReference>
<dbReference type="PANTHER" id="PTHR46094">
    <property type="entry name" value="INTEGRATOR COMPLEX SUBUNIT 9"/>
    <property type="match status" value="1"/>
</dbReference>
<keyword evidence="9" id="KW-1185">Reference proteome</keyword>
<keyword evidence="4" id="KW-0963">Cytoplasm</keyword>
<sequence length="695" mass="74674">MKLTRLDNSSGTKCYLVKFRKTTFLLDCGLSTKSILDFCPRRLPAAKECFAYAEDVGTKMTSEAAHNQPVYEVCALSEVDLESVDAILISDFTEMLALPYITELSHFRGNIYATEPTVALARQACEELLAADQALRLETLSTISKRKRRRQSNPQDAPQVASPSTSRAIFSRDEMLASLSKVSGVHYSQDVSIAGGLLKATAFAGGLHLGSASWVIEGGGRKLVYMGSASLVDAKCCSLDRNPLRFADALLLSSVALPPPPNQDRGTLSDVQEALVRKPSLSLLSQPPTPASQDRHSAFKAIPNAVTDVVRDGGNVLLPVGSGDLVHELIDEIASALKAARLEAKPLYFVSPAAQRSIAHASINMEWMTPAQRDKVYDKASAPYDSTALAAEGRLRLLSDLQQLPAGALTDGGCVIFTAALSVRAGPTAQVLRAWGADPSSLLVVTEPLLADDCALLEATNHLCGSFRMQLLKCVVDRRPTPFEIMPLLRYLKPRTLAVPSELWEALLAVPAAARASLGTEDTVAIPPRERVSVSLPARAVPVAASSALALQVQLTELPGTSEGHRGEGSLRVSRVSANLSVRDGSFALTAPDPGATAHFPKASRLIWGQLTLDGYARALKEQNFDAVTICAVRGEQLPLAIRESTEEDGALVSVTWGHHLGKVWMTANATHIVSNQPVLRFMLQEALFTQLHVL</sequence>
<evidence type="ECO:0000256" key="5">
    <source>
        <dbReference type="ARBA" id="ARBA00023242"/>
    </source>
</evidence>
<accession>A0AAE0EU09</accession>
<feature type="region of interest" description="Disordered" evidence="6">
    <location>
        <begin position="145"/>
        <end position="166"/>
    </location>
</feature>
<evidence type="ECO:0000256" key="1">
    <source>
        <dbReference type="ARBA" id="ARBA00004123"/>
    </source>
</evidence>
<dbReference type="EMBL" id="LGRX02033589">
    <property type="protein sequence ID" value="KAK3240621.1"/>
    <property type="molecule type" value="Genomic_DNA"/>
</dbReference>
<reference evidence="8 9" key="1">
    <citation type="journal article" date="2015" name="Genome Biol. Evol.">
        <title>Comparative Genomics of a Bacterivorous Green Alga Reveals Evolutionary Causalities and Consequences of Phago-Mixotrophic Mode of Nutrition.</title>
        <authorList>
            <person name="Burns J.A."/>
            <person name="Paasch A."/>
            <person name="Narechania A."/>
            <person name="Kim E."/>
        </authorList>
    </citation>
    <scope>NUCLEOTIDE SEQUENCE [LARGE SCALE GENOMIC DNA]</scope>
    <source>
        <strain evidence="8 9">PLY_AMNH</strain>
    </source>
</reference>
<evidence type="ECO:0000313" key="8">
    <source>
        <dbReference type="EMBL" id="KAK3240621.1"/>
    </source>
</evidence>
<proteinExistence type="inferred from homology"/>
<evidence type="ECO:0000313" key="9">
    <source>
        <dbReference type="Proteomes" id="UP001190700"/>
    </source>
</evidence>
<evidence type="ECO:0000256" key="2">
    <source>
        <dbReference type="ARBA" id="ARBA00004496"/>
    </source>
</evidence>
<evidence type="ECO:0000259" key="7">
    <source>
        <dbReference type="SMART" id="SM01027"/>
    </source>
</evidence>
<dbReference type="Gene3D" id="3.60.15.10">
    <property type="entry name" value="Ribonuclease Z/Hydroxyacylglutathione hydrolase-like"/>
    <property type="match status" value="1"/>
</dbReference>
<feature type="domain" description="Beta-Casp" evidence="7">
    <location>
        <begin position="326"/>
        <end position="454"/>
    </location>
</feature>
<dbReference type="GO" id="GO:0032039">
    <property type="term" value="C:integrator complex"/>
    <property type="evidence" value="ECO:0007669"/>
    <property type="project" value="InterPro"/>
</dbReference>
<dbReference type="SUPFAM" id="SSF56281">
    <property type="entry name" value="Metallo-hydrolase/oxidoreductase"/>
    <property type="match status" value="1"/>
</dbReference>
<dbReference type="Pfam" id="PF16661">
    <property type="entry name" value="Lactamase_B_6"/>
    <property type="match status" value="1"/>
</dbReference>
<protein>
    <recommendedName>
        <fullName evidence="7">Beta-Casp domain-containing protein</fullName>
    </recommendedName>
</protein>
<gene>
    <name evidence="8" type="ORF">CYMTET_49558</name>
</gene>
<comment type="caution">
    <text evidence="8">The sequence shown here is derived from an EMBL/GenBank/DDBJ whole genome shotgun (WGS) entry which is preliminary data.</text>
</comment>
<feature type="compositionally biased region" description="Polar residues" evidence="6">
    <location>
        <begin position="152"/>
        <end position="166"/>
    </location>
</feature>
<name>A0AAE0EU09_9CHLO</name>
<dbReference type="InterPro" id="IPR027074">
    <property type="entry name" value="Integrator_9su"/>
</dbReference>
<evidence type="ECO:0000256" key="4">
    <source>
        <dbReference type="ARBA" id="ARBA00022490"/>
    </source>
</evidence>
<comment type="similarity">
    <text evidence="3">Belongs to the metallo-beta-lactamase superfamily. RNA-metabolizing metallo-beta-lactamase-like family. INTS9 subfamily.</text>
</comment>
<organism evidence="8 9">
    <name type="scientific">Cymbomonas tetramitiformis</name>
    <dbReference type="NCBI Taxonomy" id="36881"/>
    <lineage>
        <taxon>Eukaryota</taxon>
        <taxon>Viridiplantae</taxon>
        <taxon>Chlorophyta</taxon>
        <taxon>Pyramimonadophyceae</taxon>
        <taxon>Pyramimonadales</taxon>
        <taxon>Pyramimonadaceae</taxon>
        <taxon>Cymbomonas</taxon>
    </lineage>
</organism>
<dbReference type="GO" id="GO:0005737">
    <property type="term" value="C:cytoplasm"/>
    <property type="evidence" value="ECO:0007669"/>
    <property type="project" value="UniProtKB-SubCell"/>
</dbReference>
<dbReference type="PANTHER" id="PTHR46094:SF1">
    <property type="entry name" value="INTEGRATOR COMPLEX SUBUNIT 9"/>
    <property type="match status" value="1"/>
</dbReference>
<evidence type="ECO:0000256" key="6">
    <source>
        <dbReference type="SAM" id="MobiDB-lite"/>
    </source>
</evidence>